<protein>
    <recommendedName>
        <fullName evidence="5">DUF5666 domain-containing protein</fullName>
    </recommendedName>
</protein>
<reference evidence="3 4" key="1">
    <citation type="journal article" date="2018" name="Environ. Microbiol.">
        <title>Novel energy conservation strategies and behaviour of Pelotomaculum schinkii driving syntrophic propionate catabolism.</title>
        <authorList>
            <person name="Hidalgo-Ahumada C.A.P."/>
            <person name="Nobu M.K."/>
            <person name="Narihiro T."/>
            <person name="Tamaki H."/>
            <person name="Liu W.T."/>
            <person name="Kamagata Y."/>
            <person name="Stams A.J.M."/>
            <person name="Imachi H."/>
            <person name="Sousa D.Z."/>
        </authorList>
    </citation>
    <scope>NUCLEOTIDE SEQUENCE [LARGE SCALE GENOMIC DNA]</scope>
    <source>
        <strain evidence="3 4">HH</strain>
    </source>
</reference>
<dbReference type="Proteomes" id="UP000298324">
    <property type="component" value="Unassembled WGS sequence"/>
</dbReference>
<evidence type="ECO:0008006" key="5">
    <source>
        <dbReference type="Google" id="ProtNLM"/>
    </source>
</evidence>
<dbReference type="RefSeq" id="WP_190239969.1">
    <property type="nucleotide sequence ID" value="NZ_QFGA01000001.1"/>
</dbReference>
<feature type="transmembrane region" description="Helical" evidence="2">
    <location>
        <begin position="6"/>
        <end position="27"/>
    </location>
</feature>
<proteinExistence type="predicted"/>
<keyword evidence="2" id="KW-0812">Transmembrane</keyword>
<keyword evidence="2" id="KW-0472">Membrane</keyword>
<evidence type="ECO:0000313" key="3">
    <source>
        <dbReference type="EMBL" id="TEB08325.1"/>
    </source>
</evidence>
<sequence>MKKPALGIPIIIITIFLFMTGYVSFVINGTKQPEAPPEPPVISMQTPAATAPVQEQSPKDSSGIAQSAMPADKEIKSWTGRFAGYVDNNLMVIYVGDQAKTFLTPPGFAGAGLTRGDNVSFDFFHDKNGQPVLSAITKLVPSE</sequence>
<name>A0A4Y7RH42_9FIRM</name>
<evidence type="ECO:0000313" key="4">
    <source>
        <dbReference type="Proteomes" id="UP000298324"/>
    </source>
</evidence>
<keyword evidence="4" id="KW-1185">Reference proteome</keyword>
<dbReference type="AlphaFoldDB" id="A0A4Y7RH42"/>
<evidence type="ECO:0000256" key="1">
    <source>
        <dbReference type="SAM" id="MobiDB-lite"/>
    </source>
</evidence>
<feature type="region of interest" description="Disordered" evidence="1">
    <location>
        <begin position="34"/>
        <end position="70"/>
    </location>
</feature>
<accession>A0A4Y7RH42</accession>
<feature type="compositionally biased region" description="Polar residues" evidence="1">
    <location>
        <begin position="43"/>
        <end position="65"/>
    </location>
</feature>
<gene>
    <name evidence="3" type="ORF">Psch_01885</name>
</gene>
<comment type="caution">
    <text evidence="3">The sequence shown here is derived from an EMBL/GenBank/DDBJ whole genome shotgun (WGS) entry which is preliminary data.</text>
</comment>
<dbReference type="EMBL" id="QFGA01000001">
    <property type="protein sequence ID" value="TEB08325.1"/>
    <property type="molecule type" value="Genomic_DNA"/>
</dbReference>
<keyword evidence="2" id="KW-1133">Transmembrane helix</keyword>
<organism evidence="3 4">
    <name type="scientific">Pelotomaculum schinkii</name>
    <dbReference type="NCBI Taxonomy" id="78350"/>
    <lineage>
        <taxon>Bacteria</taxon>
        <taxon>Bacillati</taxon>
        <taxon>Bacillota</taxon>
        <taxon>Clostridia</taxon>
        <taxon>Eubacteriales</taxon>
        <taxon>Desulfotomaculaceae</taxon>
        <taxon>Pelotomaculum</taxon>
    </lineage>
</organism>
<evidence type="ECO:0000256" key="2">
    <source>
        <dbReference type="SAM" id="Phobius"/>
    </source>
</evidence>